<dbReference type="PANTHER" id="PTHR38097">
    <property type="match status" value="1"/>
</dbReference>
<dbReference type="GO" id="GO:0030527">
    <property type="term" value="F:structural constituent of chromatin"/>
    <property type="evidence" value="ECO:0007669"/>
    <property type="project" value="InterPro"/>
</dbReference>
<dbReference type="SMART" id="SM00528">
    <property type="entry name" value="HNS"/>
    <property type="match status" value="1"/>
</dbReference>
<evidence type="ECO:0000256" key="5">
    <source>
        <dbReference type="PIRNR" id="PIRNR002096"/>
    </source>
</evidence>
<reference evidence="7 8" key="1">
    <citation type="submission" date="2016-01" db="EMBL/GenBank/DDBJ databases">
        <title>Genome sequence of Ca. Arsenophonus lipopteni, the exclusive symbiont of a blood sucking fly Lipoptena cervi (Diptera: Hippoboscidae).</title>
        <authorList>
            <person name="Novakova E."/>
            <person name="Hypsa V."/>
            <person name="Nguyen P."/>
            <person name="Husnik F."/>
            <person name="Darby A.C."/>
        </authorList>
    </citation>
    <scope>NUCLEOTIDE SEQUENCE [LARGE SCALE GENOMIC DNA]</scope>
    <source>
        <strain evidence="7 8">CB</strain>
    </source>
</reference>
<dbReference type="GO" id="GO:0003681">
    <property type="term" value="F:bent DNA binding"/>
    <property type="evidence" value="ECO:0007669"/>
    <property type="project" value="TreeGrafter"/>
</dbReference>
<dbReference type="RefSeq" id="WP_066282618.1">
    <property type="nucleotide sequence ID" value="NZ_CP013920.1"/>
</dbReference>
<organism evidence="7 8">
    <name type="scientific">Candidatus Arsenophonus lipoptenae</name>
    <dbReference type="NCBI Taxonomy" id="634113"/>
    <lineage>
        <taxon>Bacteria</taxon>
        <taxon>Pseudomonadati</taxon>
        <taxon>Pseudomonadota</taxon>
        <taxon>Gammaproteobacteria</taxon>
        <taxon>Enterobacterales</taxon>
        <taxon>Morganellaceae</taxon>
        <taxon>Arsenophonus</taxon>
    </lineage>
</organism>
<dbReference type="GO" id="GO:0009295">
    <property type="term" value="C:nucleoid"/>
    <property type="evidence" value="ECO:0007669"/>
    <property type="project" value="UniProtKB-SubCell"/>
</dbReference>
<name>A0A0X9VTM8_9GAMM</name>
<dbReference type="GO" id="GO:0000976">
    <property type="term" value="F:transcription cis-regulatory region binding"/>
    <property type="evidence" value="ECO:0007669"/>
    <property type="project" value="TreeGrafter"/>
</dbReference>
<accession>A0A0X9VTM8</accession>
<sequence length="138" mass="15967">MSDSLKYFKSLNNIRTLRAIAREMPLESLQEIHDKFNTVVDERREDENQARAQLEAHSQKIAKYIKLLEGEGLSLDDLVTAKIPSKTQNRVKRTIKPAKYHYQDKNGEIKTWTGQGRIPDAIKKAMQQKGKKLDDFLI</sequence>
<dbReference type="PANTHER" id="PTHR38097:SF2">
    <property type="entry name" value="DNA-BINDING PROTEIN STPA"/>
    <property type="match status" value="1"/>
</dbReference>
<evidence type="ECO:0000313" key="8">
    <source>
        <dbReference type="Proteomes" id="UP000069926"/>
    </source>
</evidence>
<gene>
    <name evidence="7" type="primary">hns</name>
    <name evidence="7" type="ORF">AUT07_00060</name>
</gene>
<dbReference type="STRING" id="634113.AUT07_00060"/>
<evidence type="ECO:0000256" key="4">
    <source>
        <dbReference type="ARBA" id="ARBA00023125"/>
    </source>
</evidence>
<dbReference type="InterPro" id="IPR001801">
    <property type="entry name" value="Histone_HNS"/>
</dbReference>
<dbReference type="SUPFAM" id="SSF81273">
    <property type="entry name" value="H-NS histone-like proteins"/>
    <property type="match status" value="2"/>
</dbReference>
<comment type="similarity">
    <text evidence="2 5">Belongs to the histone-like protein H-NS family.</text>
</comment>
<dbReference type="PIRSF" id="PIRSF002096">
    <property type="entry name" value="HnS"/>
    <property type="match status" value="1"/>
</dbReference>
<dbReference type="AlphaFoldDB" id="A0A0X9VTM8"/>
<dbReference type="InterPro" id="IPR027454">
    <property type="entry name" value="Histone_HNS_N"/>
</dbReference>
<evidence type="ECO:0000313" key="7">
    <source>
        <dbReference type="EMBL" id="AMA64653.1"/>
    </source>
</evidence>
<dbReference type="GO" id="GO:0003680">
    <property type="term" value="F:minor groove of adenine-thymine-rich DNA binding"/>
    <property type="evidence" value="ECO:0007669"/>
    <property type="project" value="TreeGrafter"/>
</dbReference>
<dbReference type="InterPro" id="IPR037150">
    <property type="entry name" value="H-NS_C_dom_sf"/>
</dbReference>
<keyword evidence="4 5" id="KW-0238">DNA-binding</keyword>
<dbReference type="Gene3D" id="1.10.287.1050">
    <property type="entry name" value="H-NS histone-like proteins"/>
    <property type="match status" value="1"/>
</dbReference>
<evidence type="ECO:0000256" key="1">
    <source>
        <dbReference type="ARBA" id="ARBA00004453"/>
    </source>
</evidence>
<evidence type="ECO:0000256" key="2">
    <source>
        <dbReference type="ARBA" id="ARBA00010610"/>
    </source>
</evidence>
<dbReference type="Pfam" id="PF22470">
    <property type="entry name" value="Histone_HNS_N"/>
    <property type="match status" value="1"/>
</dbReference>
<dbReference type="FunFam" id="4.10.430.10:FF:000001">
    <property type="entry name" value="DNA-binding protein"/>
    <property type="match status" value="1"/>
</dbReference>
<keyword evidence="3" id="KW-0963">Cytoplasm</keyword>
<comment type="subcellular location">
    <subcellularLocation>
        <location evidence="1">Cytoplasm</location>
        <location evidence="1">Nucleoid</location>
    </subcellularLocation>
</comment>
<dbReference type="Proteomes" id="UP000069926">
    <property type="component" value="Chromosome"/>
</dbReference>
<proteinExistence type="inferred from homology"/>
<dbReference type="Gene3D" id="4.10.430.10">
    <property type="entry name" value="Histone-like protein H-NS, C-terminal domain"/>
    <property type="match status" value="1"/>
</dbReference>
<evidence type="ECO:0000256" key="3">
    <source>
        <dbReference type="ARBA" id="ARBA00022490"/>
    </source>
</evidence>
<dbReference type="OrthoDB" id="6088948at2"/>
<dbReference type="InterPro" id="IPR027444">
    <property type="entry name" value="H-NS_C_dom"/>
</dbReference>
<dbReference type="Pfam" id="PF00816">
    <property type="entry name" value="Histone_HNS"/>
    <property type="match status" value="1"/>
</dbReference>
<evidence type="ECO:0000259" key="6">
    <source>
        <dbReference type="SMART" id="SM00528"/>
    </source>
</evidence>
<protein>
    <recommendedName>
        <fullName evidence="5">DNA-binding protein</fullName>
    </recommendedName>
</protein>
<dbReference type="InterPro" id="IPR054180">
    <property type="entry name" value="H-NS-like_N"/>
</dbReference>
<dbReference type="GO" id="GO:0046983">
    <property type="term" value="F:protein dimerization activity"/>
    <property type="evidence" value="ECO:0007669"/>
    <property type="project" value="InterPro"/>
</dbReference>
<feature type="domain" description="DNA-binding protein H-NS-like C-terminal" evidence="6">
    <location>
        <begin position="90"/>
        <end position="138"/>
    </location>
</feature>
<dbReference type="KEGG" id="asy:AUT07_00060"/>
<dbReference type="EMBL" id="CP013920">
    <property type="protein sequence ID" value="AMA64653.1"/>
    <property type="molecule type" value="Genomic_DNA"/>
</dbReference>
<dbReference type="GO" id="GO:0001217">
    <property type="term" value="F:DNA-binding transcription repressor activity"/>
    <property type="evidence" value="ECO:0007669"/>
    <property type="project" value="TreeGrafter"/>
</dbReference>
<dbReference type="PATRIC" id="fig|634113.3.peg.57"/>
<keyword evidence="8" id="KW-1185">Reference proteome</keyword>
<dbReference type="GO" id="GO:0005829">
    <property type="term" value="C:cytosol"/>
    <property type="evidence" value="ECO:0007669"/>
    <property type="project" value="TreeGrafter"/>
</dbReference>
<dbReference type="GO" id="GO:0032993">
    <property type="term" value="C:protein-DNA complex"/>
    <property type="evidence" value="ECO:0007669"/>
    <property type="project" value="TreeGrafter"/>
</dbReference>